<dbReference type="InterPro" id="IPR000310">
    <property type="entry name" value="Orn/Lys/Arg_deCO2ase_major_dom"/>
</dbReference>
<dbReference type="InterPro" id="IPR008286">
    <property type="entry name" value="Prn/Lys/Arg_de-COase_C"/>
</dbReference>
<sequence length="492" mass="55224">MIAENYNIELSEEDLPLLHGLKDYSNRSIACFDVPGHVKNKGVKVLNEFLGDNIMKMDINSSPYMDNVSKPNGIIKKAQELLAEAYGCDKAFFVTNGTTQAIHTMILSIINPNEKILLPRNIHKSVINALILSGGNPVYIQPEFDEELGISLNVSYQSVKKELEKNRDIKAIFLLNPTYYGACCDLEKIISLCRKHSVLVLVDEAHGAHFTFHDDLPPSAMKLKADMSAVSMHKTGGALTQASALLINEKNIDFKKVSQTLNMLQSTSASYLLMSSIDGARYNLVVNGKQQLSKALNLSKYAKYKLNKIPGIKVINHSNYSKDKFKFLDETKLCINVNGLNITGFEVYDILYQDFDIQVELGDLYNILALISLGTTKNDVDRLINALEIISKRNKNKCILNNYSLKQINPIIEKNPRDAYYSEKESIEIENSVDRICGENIMAYPPGIPIISPGEIITREILEYIKVLKKSNAHLTDMLDKELNTILVIKEK</sequence>
<dbReference type="EMBL" id="JWHR01000115">
    <property type="protein sequence ID" value="KHS56245.1"/>
    <property type="molecule type" value="Genomic_DNA"/>
</dbReference>
<reference evidence="8 9" key="1">
    <citation type="submission" date="2014-12" db="EMBL/GenBank/DDBJ databases">
        <title>Draft genome sequence of Terrisporobacter sp. 08-306576, isolated from the blood culture of a bacteremia patient.</title>
        <authorList>
            <person name="Lund L.C."/>
            <person name="Sydenham T.V."/>
            <person name="Hogh S.V."/>
            <person name="Skov M.N."/>
            <person name="Kemp M."/>
            <person name="Justesen U.S."/>
        </authorList>
    </citation>
    <scope>NUCLEOTIDE SEQUENCE [LARGE SCALE GENOMIC DNA]</scope>
    <source>
        <strain evidence="8 9">08-306576</strain>
    </source>
</reference>
<dbReference type="Proteomes" id="UP000031189">
    <property type="component" value="Unassembled WGS sequence"/>
</dbReference>
<accession>A0A0B3WP26</accession>
<evidence type="ECO:0000259" key="6">
    <source>
        <dbReference type="Pfam" id="PF01276"/>
    </source>
</evidence>
<dbReference type="Pfam" id="PF03711">
    <property type="entry name" value="OKR_DC_1_C"/>
    <property type="match status" value="1"/>
</dbReference>
<dbReference type="SUPFAM" id="SSF53383">
    <property type="entry name" value="PLP-dependent transferases"/>
    <property type="match status" value="1"/>
</dbReference>
<evidence type="ECO:0000256" key="1">
    <source>
        <dbReference type="ARBA" id="ARBA00001933"/>
    </source>
</evidence>
<comment type="similarity">
    <text evidence="2">Belongs to the Orn/Lys/Arg decarboxylase class-I family.</text>
</comment>
<keyword evidence="3" id="KW-0210">Decarboxylase</keyword>
<feature type="domain" description="Orn/Lys/Arg decarboxylases family 1 pyridoxal-P attachment site" evidence="6">
    <location>
        <begin position="16"/>
        <end position="378"/>
    </location>
</feature>
<dbReference type="AlphaFoldDB" id="A0A0B3WP26"/>
<keyword evidence="9" id="KW-1185">Reference proteome</keyword>
<dbReference type="InterPro" id="IPR052357">
    <property type="entry name" value="Orn_Lys_Arg_decarboxylase-I"/>
</dbReference>
<gene>
    <name evidence="8" type="ORF">QX51_14265</name>
</gene>
<dbReference type="InterPro" id="IPR036633">
    <property type="entry name" value="Prn/Lys/Arg_de-COase_C_sf"/>
</dbReference>
<evidence type="ECO:0000256" key="2">
    <source>
        <dbReference type="ARBA" id="ARBA00010671"/>
    </source>
</evidence>
<evidence type="ECO:0000259" key="7">
    <source>
        <dbReference type="Pfam" id="PF03711"/>
    </source>
</evidence>
<dbReference type="Gene3D" id="3.40.640.10">
    <property type="entry name" value="Type I PLP-dependent aspartate aminotransferase-like (Major domain)"/>
    <property type="match status" value="1"/>
</dbReference>
<dbReference type="InterPro" id="IPR015421">
    <property type="entry name" value="PyrdxlP-dep_Trfase_major"/>
</dbReference>
<dbReference type="CDD" id="cd00615">
    <property type="entry name" value="Orn_deC_like"/>
    <property type="match status" value="1"/>
</dbReference>
<organism evidence="8 9">
    <name type="scientific">Terrisporobacter othiniensis</name>
    <dbReference type="NCBI Taxonomy" id="1577792"/>
    <lineage>
        <taxon>Bacteria</taxon>
        <taxon>Bacillati</taxon>
        <taxon>Bacillota</taxon>
        <taxon>Clostridia</taxon>
        <taxon>Peptostreptococcales</taxon>
        <taxon>Peptostreptococcaceae</taxon>
        <taxon>Terrisporobacter</taxon>
    </lineage>
</organism>
<evidence type="ECO:0000313" key="8">
    <source>
        <dbReference type="EMBL" id="KHS56245.1"/>
    </source>
</evidence>
<comment type="caution">
    <text evidence="8">The sequence shown here is derived from an EMBL/GenBank/DDBJ whole genome shotgun (WGS) entry which is preliminary data.</text>
</comment>
<comment type="cofactor">
    <cofactor evidence="1">
        <name>pyridoxal 5'-phosphate</name>
        <dbReference type="ChEBI" id="CHEBI:597326"/>
    </cofactor>
</comment>
<evidence type="ECO:0000313" key="9">
    <source>
        <dbReference type="Proteomes" id="UP000031189"/>
    </source>
</evidence>
<dbReference type="SUPFAM" id="SSF55904">
    <property type="entry name" value="Ornithine decarboxylase C-terminal domain"/>
    <property type="match status" value="1"/>
</dbReference>
<dbReference type="RefSeq" id="WP_039680569.1">
    <property type="nucleotide sequence ID" value="NZ_JAWGXO010000012.1"/>
</dbReference>
<dbReference type="STRING" id="1577792.QX51_14265"/>
<evidence type="ECO:0000256" key="4">
    <source>
        <dbReference type="ARBA" id="ARBA00022898"/>
    </source>
</evidence>
<protein>
    <submittedName>
        <fullName evidence="8">Arginine decarboxylase</fullName>
    </submittedName>
</protein>
<dbReference type="Pfam" id="PF01276">
    <property type="entry name" value="OKR_DC_1"/>
    <property type="match status" value="1"/>
</dbReference>
<dbReference type="PANTHER" id="PTHR43277:SF4">
    <property type="entry name" value="ARGININE DECARBOXYLASE"/>
    <property type="match status" value="1"/>
</dbReference>
<evidence type="ECO:0000256" key="3">
    <source>
        <dbReference type="ARBA" id="ARBA00022793"/>
    </source>
</evidence>
<evidence type="ECO:0000256" key="5">
    <source>
        <dbReference type="ARBA" id="ARBA00023239"/>
    </source>
</evidence>
<dbReference type="Gene3D" id="3.90.100.10">
    <property type="entry name" value="Orn/Lys/Arg decarboxylase, C-terminal domain"/>
    <property type="match status" value="1"/>
</dbReference>
<feature type="domain" description="Orn/Lys/Arg decarboxylase C-terminal" evidence="7">
    <location>
        <begin position="409"/>
        <end position="474"/>
    </location>
</feature>
<dbReference type="PANTHER" id="PTHR43277">
    <property type="entry name" value="ARGININE DECARBOXYLASE"/>
    <property type="match status" value="1"/>
</dbReference>
<name>A0A0B3WP26_9FIRM</name>
<dbReference type="InterPro" id="IPR015424">
    <property type="entry name" value="PyrdxlP-dep_Trfase"/>
</dbReference>
<keyword evidence="5" id="KW-0456">Lyase</keyword>
<keyword evidence="4" id="KW-0663">Pyridoxal phosphate</keyword>
<dbReference type="OrthoDB" id="9815233at2"/>
<dbReference type="GO" id="GO:0016831">
    <property type="term" value="F:carboxy-lyase activity"/>
    <property type="evidence" value="ECO:0007669"/>
    <property type="project" value="UniProtKB-KW"/>
</dbReference>
<proteinExistence type="inferred from homology"/>